<gene>
    <name evidence="1" type="ORF">AMORRO_LOCUS3257</name>
</gene>
<proteinExistence type="predicted"/>
<accession>A0A9N9F033</accession>
<dbReference type="Proteomes" id="UP000789342">
    <property type="component" value="Unassembled WGS sequence"/>
</dbReference>
<dbReference type="AlphaFoldDB" id="A0A9N9F033"/>
<keyword evidence="2" id="KW-1185">Reference proteome</keyword>
<comment type="caution">
    <text evidence="1">The sequence shown here is derived from an EMBL/GenBank/DDBJ whole genome shotgun (WGS) entry which is preliminary data.</text>
</comment>
<protein>
    <submittedName>
        <fullName evidence="1">8132_t:CDS:1</fullName>
    </submittedName>
</protein>
<reference evidence="1" key="1">
    <citation type="submission" date="2021-06" db="EMBL/GenBank/DDBJ databases">
        <authorList>
            <person name="Kallberg Y."/>
            <person name="Tangrot J."/>
            <person name="Rosling A."/>
        </authorList>
    </citation>
    <scope>NUCLEOTIDE SEQUENCE</scope>
    <source>
        <strain evidence="1">CL551</strain>
    </source>
</reference>
<evidence type="ECO:0000313" key="2">
    <source>
        <dbReference type="Proteomes" id="UP000789342"/>
    </source>
</evidence>
<sequence>MGEHDFFRYLIQGVKKSVTGPSVGSAACISDLINADELCDDEIDVGKKEMRCLLWETEEYKECISENTTKFTSAVTTKRETNFSLVGRMNESYEKRVSKEERQKSPQTQGTLLIPITLQGCVGESFRKLVDPQTVSVILAGIRRCGCGLSSEQIARQASVGRQGDRGEIIDITPFTTMKLFARDKTPVPTSDVSRRDRSIKSKASLNPRPLVHVIILVIRDLKSDYTSYEVQLKNQKSNTVGHEPLYKWESERSALVVYVSNGIPIDYSDVDPNRISTLKAPSTPPAKTMLGKLGIYRVTDLEFHFIFRFWVPRILRV</sequence>
<organism evidence="1 2">
    <name type="scientific">Acaulospora morrowiae</name>
    <dbReference type="NCBI Taxonomy" id="94023"/>
    <lineage>
        <taxon>Eukaryota</taxon>
        <taxon>Fungi</taxon>
        <taxon>Fungi incertae sedis</taxon>
        <taxon>Mucoromycota</taxon>
        <taxon>Glomeromycotina</taxon>
        <taxon>Glomeromycetes</taxon>
        <taxon>Diversisporales</taxon>
        <taxon>Acaulosporaceae</taxon>
        <taxon>Acaulospora</taxon>
    </lineage>
</organism>
<evidence type="ECO:0000313" key="1">
    <source>
        <dbReference type="EMBL" id="CAG8501126.1"/>
    </source>
</evidence>
<name>A0A9N9F033_9GLOM</name>
<dbReference type="EMBL" id="CAJVPV010001557">
    <property type="protein sequence ID" value="CAG8501126.1"/>
    <property type="molecule type" value="Genomic_DNA"/>
</dbReference>